<dbReference type="InterPro" id="IPR049431">
    <property type="entry name" value="UVSSA_C"/>
</dbReference>
<dbReference type="PANTHER" id="PTHR28670:SF1">
    <property type="entry name" value="UV-STIMULATED SCAFFOLD PROTEIN A"/>
    <property type="match status" value="1"/>
</dbReference>
<evidence type="ECO:0000256" key="3">
    <source>
        <dbReference type="ARBA" id="ARBA00022454"/>
    </source>
</evidence>
<feature type="compositionally biased region" description="Acidic residues" evidence="11">
    <location>
        <begin position="331"/>
        <end position="352"/>
    </location>
</feature>
<dbReference type="Pfam" id="PF09740">
    <property type="entry name" value="DUF2043"/>
    <property type="match status" value="1"/>
</dbReference>
<keyword evidence="3" id="KW-0158">Chromosome</keyword>
<evidence type="ECO:0000256" key="1">
    <source>
        <dbReference type="ARBA" id="ARBA00004286"/>
    </source>
</evidence>
<gene>
    <name evidence="14" type="primary">LOC106153570</name>
</gene>
<keyword evidence="9" id="KW-0234">DNA repair</keyword>
<dbReference type="PANTHER" id="PTHR28670">
    <property type="entry name" value="UV-STIMULATED SCAFFOLD PROTEIN A"/>
    <property type="match status" value="1"/>
</dbReference>
<reference evidence="14" key="1">
    <citation type="submission" date="2025-08" db="UniProtKB">
        <authorList>
            <consortium name="RefSeq"/>
        </authorList>
    </citation>
    <scope>IDENTIFICATION</scope>
    <source>
        <tissue evidence="14">Gonads</tissue>
    </source>
</reference>
<keyword evidence="5" id="KW-0227">DNA damage</keyword>
<evidence type="ECO:0000256" key="6">
    <source>
        <dbReference type="ARBA" id="ARBA00022771"/>
    </source>
</evidence>
<keyword evidence="4" id="KW-0479">Metal-binding</keyword>
<sequence>MISVADSVMPKMSSLDHNLVNTMSKYVEVLTTSGKPELDETLMKNLKRICKKSDEYVEHVFHMLMTQLNQGHSEIRLSAFLICDELFNRSHRFRELLLADFQIFLGLTAEINYNEPLPPPKKAAKILKSKTYKAIQKWHDKYAEEYRKLALAYNYLKNCKKINFTEIQARAEAERQREEAEQQRTEMVMQQKLSSCLHEMTELQPEIRNCLSQLDSCMKLLLPTLDDFEINADDCIIPDVPESSQKGPLIDNYVNKNMKGEMSKVTDERNYTVKQGLSMVNVDKPHCIDNTSAESGTNHFSSTDIMHCDDAENGISERMESMNNDDISQREEEEEEEDEEEEEGEEMEDVPESDLMRQHGLGSMKYNITIDIEPGVIKENEDNTDILNAVRDSSKLIANRYLPLVITWLKILTNNGGQQEHISQLEKLKQNLEAALQKYKEMKIPELPPKLVVSVTEDDAEGDFETVPEKEGYEEDIPEHLKEYSSIGCTPSTSSTTSSTSKSGDICHTEWQSKGGAVKEEWDLKVTNKKSESEHVDSLSNQESSISGEDARKQKLLKKAPVVHYDMDLQHWENPDAKPPAVVRIESGHRFWTPRELNEDFVNNESLEALRTRTIEFSGTFEPVKWKCRAPMPSGKLCERMDRIKCPFHGKIIPRDEQGKPSNPDDVVRIKEEEDKKKAEAVPDWQDPVLLRELEAATGIDLTVTAGKRGKGKGKGKGKKKFPNLTDIKAAGNTSRRRLEKKVLNKSALRRVTNALDSLDYKLAKDRFANQFNYALK</sequence>
<dbReference type="STRING" id="7574.A0A1S3HA79"/>
<evidence type="ECO:0000256" key="2">
    <source>
        <dbReference type="ARBA" id="ARBA00009240"/>
    </source>
</evidence>
<feature type="domain" description="UV-stimulated scaffold protein A C-terminal" evidence="12">
    <location>
        <begin position="558"/>
        <end position="663"/>
    </location>
</feature>
<keyword evidence="13" id="KW-1185">Reference proteome</keyword>
<dbReference type="KEGG" id="lak:106153570"/>
<dbReference type="GeneID" id="106153570"/>
<keyword evidence="7" id="KW-0862">Zinc</keyword>
<organism evidence="13 14">
    <name type="scientific">Lingula anatina</name>
    <name type="common">Brachiopod</name>
    <name type="synonym">Lingula unguis</name>
    <dbReference type="NCBI Taxonomy" id="7574"/>
    <lineage>
        <taxon>Eukaryota</taxon>
        <taxon>Metazoa</taxon>
        <taxon>Spiralia</taxon>
        <taxon>Lophotrochozoa</taxon>
        <taxon>Brachiopoda</taxon>
        <taxon>Linguliformea</taxon>
        <taxon>Lingulata</taxon>
        <taxon>Lingulida</taxon>
        <taxon>Linguloidea</taxon>
        <taxon>Lingulidae</taxon>
        <taxon>Lingula</taxon>
    </lineage>
</organism>
<feature type="compositionally biased region" description="Polar residues" evidence="11">
    <location>
        <begin position="538"/>
        <end position="547"/>
    </location>
</feature>
<dbReference type="InParanoid" id="A0A1S3HA79"/>
<proteinExistence type="inferred from homology"/>
<accession>A0A1S3HA79</accession>
<feature type="coiled-coil region" evidence="10">
    <location>
        <begin position="163"/>
        <end position="193"/>
    </location>
</feature>
<dbReference type="GO" id="GO:0009411">
    <property type="term" value="P:response to UV"/>
    <property type="evidence" value="ECO:0007669"/>
    <property type="project" value="InterPro"/>
</dbReference>
<feature type="coiled-coil region" evidence="10">
    <location>
        <begin position="418"/>
        <end position="445"/>
    </location>
</feature>
<dbReference type="InterPro" id="IPR018610">
    <property type="entry name" value="UVSSA"/>
</dbReference>
<evidence type="ECO:0000259" key="12">
    <source>
        <dbReference type="Pfam" id="PF09740"/>
    </source>
</evidence>
<feature type="compositionally biased region" description="Low complexity" evidence="11">
    <location>
        <begin position="485"/>
        <end position="503"/>
    </location>
</feature>
<dbReference type="GO" id="GO:0006283">
    <property type="term" value="P:transcription-coupled nucleotide-excision repair"/>
    <property type="evidence" value="ECO:0007669"/>
    <property type="project" value="TreeGrafter"/>
</dbReference>
<dbReference type="AlphaFoldDB" id="A0A1S3HA79"/>
<protein>
    <submittedName>
        <fullName evidence="14">UV-stimulated scaffold protein A</fullName>
    </submittedName>
</protein>
<evidence type="ECO:0000256" key="8">
    <source>
        <dbReference type="ARBA" id="ARBA00023054"/>
    </source>
</evidence>
<feature type="region of interest" description="Disordered" evidence="11">
    <location>
        <begin position="322"/>
        <end position="353"/>
    </location>
</feature>
<dbReference type="GO" id="GO:0000993">
    <property type="term" value="F:RNA polymerase II complex binding"/>
    <property type="evidence" value="ECO:0007669"/>
    <property type="project" value="TreeGrafter"/>
</dbReference>
<comment type="subcellular location">
    <subcellularLocation>
        <location evidence="1">Chromosome</location>
    </subcellularLocation>
</comment>
<evidence type="ECO:0000256" key="10">
    <source>
        <dbReference type="SAM" id="Coils"/>
    </source>
</evidence>
<evidence type="ECO:0000256" key="9">
    <source>
        <dbReference type="ARBA" id="ARBA00023204"/>
    </source>
</evidence>
<dbReference type="GO" id="GO:0005694">
    <property type="term" value="C:chromosome"/>
    <property type="evidence" value="ECO:0007669"/>
    <property type="project" value="UniProtKB-SubCell"/>
</dbReference>
<keyword evidence="8 10" id="KW-0175">Coiled coil</keyword>
<dbReference type="RefSeq" id="XP_013383000.1">
    <property type="nucleotide sequence ID" value="XM_013527546.1"/>
</dbReference>
<feature type="region of interest" description="Disordered" evidence="11">
    <location>
        <begin position="529"/>
        <end position="550"/>
    </location>
</feature>
<evidence type="ECO:0000313" key="13">
    <source>
        <dbReference type="Proteomes" id="UP000085678"/>
    </source>
</evidence>
<dbReference type="Pfam" id="PF20867">
    <property type="entry name" value="UVSSA_N"/>
    <property type="match status" value="1"/>
</dbReference>
<comment type="similarity">
    <text evidence="2">Belongs to the UVSSA family.</text>
</comment>
<feature type="region of interest" description="Disordered" evidence="11">
    <location>
        <begin position="485"/>
        <end position="505"/>
    </location>
</feature>
<dbReference type="InterPro" id="IPR049408">
    <property type="entry name" value="UVSSA_N_a-solenoid_rpt"/>
</dbReference>
<name>A0A1S3HA79_LINAN</name>
<keyword evidence="6" id="KW-0863">Zinc-finger</keyword>
<evidence type="ECO:0000256" key="7">
    <source>
        <dbReference type="ARBA" id="ARBA00022833"/>
    </source>
</evidence>
<dbReference type="OrthoDB" id="5594015at2759"/>
<evidence type="ECO:0000313" key="14">
    <source>
        <dbReference type="RefSeq" id="XP_013383000.1"/>
    </source>
</evidence>
<dbReference type="GO" id="GO:0008270">
    <property type="term" value="F:zinc ion binding"/>
    <property type="evidence" value="ECO:0007669"/>
    <property type="project" value="UniProtKB-KW"/>
</dbReference>
<evidence type="ECO:0000256" key="5">
    <source>
        <dbReference type="ARBA" id="ARBA00022763"/>
    </source>
</evidence>
<dbReference type="Proteomes" id="UP000085678">
    <property type="component" value="Unplaced"/>
</dbReference>
<evidence type="ECO:0000256" key="4">
    <source>
        <dbReference type="ARBA" id="ARBA00022723"/>
    </source>
</evidence>
<evidence type="ECO:0000256" key="11">
    <source>
        <dbReference type="SAM" id="MobiDB-lite"/>
    </source>
</evidence>